<evidence type="ECO:0000313" key="2">
    <source>
        <dbReference type="EMBL" id="AUX83641.1"/>
    </source>
</evidence>
<reference evidence="2 3" key="1">
    <citation type="submission" date="2018-01" db="EMBL/GenBank/DDBJ databases">
        <title>Genome of Pseudomonas phage NV1, a LUZ24-like virus of Pseudomonas tolaasii.</title>
        <authorList>
            <person name="Storey N.H."/>
        </authorList>
    </citation>
    <scope>NUCLEOTIDE SEQUENCE [LARGE SCALE GENOMIC DNA]</scope>
</reference>
<evidence type="ECO:0000256" key="1">
    <source>
        <dbReference type="SAM" id="MobiDB-lite"/>
    </source>
</evidence>
<organism evidence="2 3">
    <name type="scientific">Pseudomonas phage NV1</name>
    <dbReference type="NCBI Taxonomy" id="2079543"/>
    <lineage>
        <taxon>Viruses</taxon>
        <taxon>Duplodnaviria</taxon>
        <taxon>Heunggongvirae</taxon>
        <taxon>Uroviricota</taxon>
        <taxon>Caudoviricetes</taxon>
        <taxon>Vicosavirus</taxon>
        <taxon>Vicosavirus NV1</taxon>
    </lineage>
</organism>
<evidence type="ECO:0000313" key="3">
    <source>
        <dbReference type="Proteomes" id="UP000240328"/>
    </source>
</evidence>
<sequence>MTAKAPQHPPQGATRPRAPQGPPTMGLKITVNHSAPISGLDCKIGSYYRRASEPKKLYICSRDVSHDRVTRGGLVHGRMLVSLTHGNRMTANMATVDFIEVDVEITATDSKV</sequence>
<name>A0A2L0HPP1_9CAUD</name>
<dbReference type="Proteomes" id="UP000240328">
    <property type="component" value="Segment"/>
</dbReference>
<protein>
    <submittedName>
        <fullName evidence="2">Uncharacterized protein</fullName>
    </submittedName>
</protein>
<gene>
    <name evidence="2" type="ORF">NV1_p12</name>
</gene>
<dbReference type="EMBL" id="MG845684">
    <property type="protein sequence ID" value="AUX83641.1"/>
    <property type="molecule type" value="Genomic_DNA"/>
</dbReference>
<accession>A0A2L0HPP1</accession>
<proteinExistence type="predicted"/>
<keyword evidence="3" id="KW-1185">Reference proteome</keyword>
<feature type="region of interest" description="Disordered" evidence="1">
    <location>
        <begin position="1"/>
        <end position="26"/>
    </location>
</feature>
<dbReference type="OrthoDB" id="38864at10239"/>